<keyword evidence="3 6" id="KW-1133">Transmembrane helix</keyword>
<evidence type="ECO:0000256" key="1">
    <source>
        <dbReference type="ARBA" id="ARBA00004127"/>
    </source>
</evidence>
<dbReference type="GO" id="GO:0012505">
    <property type="term" value="C:endomembrane system"/>
    <property type="evidence" value="ECO:0007669"/>
    <property type="project" value="UniProtKB-SubCell"/>
</dbReference>
<gene>
    <name evidence="8" type="ORF">DFA_04621</name>
</gene>
<feature type="transmembrane region" description="Helical" evidence="6">
    <location>
        <begin position="86"/>
        <end position="105"/>
    </location>
</feature>
<evidence type="ECO:0000256" key="6">
    <source>
        <dbReference type="SAM" id="Phobius"/>
    </source>
</evidence>
<feature type="compositionally biased region" description="Low complexity" evidence="5">
    <location>
        <begin position="691"/>
        <end position="719"/>
    </location>
</feature>
<dbReference type="Proteomes" id="UP000007797">
    <property type="component" value="Unassembled WGS sequence"/>
</dbReference>
<dbReference type="AlphaFoldDB" id="F4PQ30"/>
<sequence length="719" mass="83112">MVLTHGKKTISVPVSKLETILGVDKRALAVFRFFVGFIGMVDILERWPDIKAHYSDEGFLPRAVVADNYWNTNWFSFHLMSGAVPFMQFLFLVNIVICFSVMIGYRSRLSMFLHYIFVLSLQARNNIVGHGGDVYMRVISYFAFFLPIGSVWSIDSAFKRNVLRRETKKYNITNFASFAIILQIFFLYVFSYVHKTGDEWRKDYTATYFALQLDYFRTFAAEFALNFPVLLKFMTVGVLYYEGFGILLCLSPVWTAPLKIIGALGFFMLHVGFGLFMRLGIFSPICATGSLLLFPTYLWDKIMDRVRTKERCDFQIYYNGRPGYIMAALASTFFLLPEVEVGPAPSSSDEKESRLMDGAASESIDIGTPHGNWIITKDHKGIRHTGVKALASICRASPLLWPISRVLEIRMVQYYLKKSVDFVERTVNKVRDEILVVRPQSPSLETNNHHQQHYYQNNHHQYPVLESIGGSVPDEATNHYYRRLNRKVRFIKMSKHAFFNVVALASILLALGWNCNTVDCGLPIGLPPQLNWVLFSLRLDQMWSMFSPRPPAIHWWYTFEGELDDGTQMEMWNNEGLFTWKGNPAPYSREKPYPYAPCIGNHRWFKVYENMNTGGGYELIRLGMGRWVCREWNLRHQGNERLHKFNIVYRNEKQHLDGTRSPLNDIVLWSHVCYEKPAIVAPTIPPPPVTAAPQQIQQNEQQQQTQQQTQQTEQIQQQA</sequence>
<feature type="domain" description="HTTM-like" evidence="7">
    <location>
        <begin position="20"/>
        <end position="298"/>
    </location>
</feature>
<dbReference type="PANTHER" id="PTHR39535:SF5">
    <property type="entry name" value="HTTM DOMAIN-CONTAINING PROTEIN"/>
    <property type="match status" value="1"/>
</dbReference>
<feature type="transmembrane region" description="Helical" evidence="6">
    <location>
        <begin position="496"/>
        <end position="513"/>
    </location>
</feature>
<comment type="subcellular location">
    <subcellularLocation>
        <location evidence="1">Endomembrane system</location>
        <topology evidence="1">Multi-pass membrane protein</topology>
    </subcellularLocation>
</comment>
<dbReference type="OrthoDB" id="15875at2759"/>
<dbReference type="SMART" id="SM00752">
    <property type="entry name" value="HTTM"/>
    <property type="match status" value="1"/>
</dbReference>
<proteinExistence type="predicted"/>
<evidence type="ECO:0000313" key="8">
    <source>
        <dbReference type="EMBL" id="EGG22493.1"/>
    </source>
</evidence>
<accession>F4PQ30</accession>
<dbReference type="GeneID" id="14874633"/>
<evidence type="ECO:0000256" key="5">
    <source>
        <dbReference type="SAM" id="MobiDB-lite"/>
    </source>
</evidence>
<dbReference type="Pfam" id="PF05090">
    <property type="entry name" value="HTTM"/>
    <property type="match status" value="1"/>
</dbReference>
<evidence type="ECO:0000256" key="4">
    <source>
        <dbReference type="ARBA" id="ARBA00023136"/>
    </source>
</evidence>
<dbReference type="STRING" id="1054147.F4PQ30"/>
<feature type="transmembrane region" description="Helical" evidence="6">
    <location>
        <begin position="134"/>
        <end position="154"/>
    </location>
</feature>
<dbReference type="KEGG" id="dfa:DFA_04621"/>
<keyword evidence="4 6" id="KW-0472">Membrane</keyword>
<feature type="transmembrane region" description="Helical" evidence="6">
    <location>
        <begin position="279"/>
        <end position="299"/>
    </location>
</feature>
<keyword evidence="2 6" id="KW-0812">Transmembrane</keyword>
<dbReference type="RefSeq" id="XP_004360344.1">
    <property type="nucleotide sequence ID" value="XM_004360287.1"/>
</dbReference>
<feature type="region of interest" description="Disordered" evidence="5">
    <location>
        <begin position="684"/>
        <end position="719"/>
    </location>
</feature>
<reference evidence="9" key="1">
    <citation type="journal article" date="2011" name="Genome Res.">
        <title>Phylogeny-wide analysis of social amoeba genomes highlights ancient origins for complex intercellular communication.</title>
        <authorList>
            <person name="Heidel A.J."/>
            <person name="Lawal H.M."/>
            <person name="Felder M."/>
            <person name="Schilde C."/>
            <person name="Helps N.R."/>
            <person name="Tunggal B."/>
            <person name="Rivero F."/>
            <person name="John U."/>
            <person name="Schleicher M."/>
            <person name="Eichinger L."/>
            <person name="Platzer M."/>
            <person name="Noegel A.A."/>
            <person name="Schaap P."/>
            <person name="Gloeckner G."/>
        </authorList>
    </citation>
    <scope>NUCLEOTIDE SEQUENCE [LARGE SCALE GENOMIC DNA]</scope>
    <source>
        <strain evidence="9">SH3</strain>
    </source>
</reference>
<protein>
    <recommendedName>
        <fullName evidence="7">HTTM-like domain-containing protein</fullName>
    </recommendedName>
</protein>
<evidence type="ECO:0000256" key="2">
    <source>
        <dbReference type="ARBA" id="ARBA00022692"/>
    </source>
</evidence>
<feature type="transmembrane region" description="Helical" evidence="6">
    <location>
        <begin position="253"/>
        <end position="273"/>
    </location>
</feature>
<dbReference type="InterPro" id="IPR053934">
    <property type="entry name" value="HTTM_dom"/>
</dbReference>
<dbReference type="InterPro" id="IPR011020">
    <property type="entry name" value="HTTM-like"/>
</dbReference>
<dbReference type="EMBL" id="GL883009">
    <property type="protein sequence ID" value="EGG22493.1"/>
    <property type="molecule type" value="Genomic_DNA"/>
</dbReference>
<evidence type="ECO:0000313" key="9">
    <source>
        <dbReference type="Proteomes" id="UP000007797"/>
    </source>
</evidence>
<evidence type="ECO:0000256" key="3">
    <source>
        <dbReference type="ARBA" id="ARBA00022989"/>
    </source>
</evidence>
<organism evidence="8 9">
    <name type="scientific">Cavenderia fasciculata</name>
    <name type="common">Slime mold</name>
    <name type="synonym">Dictyostelium fasciculatum</name>
    <dbReference type="NCBI Taxonomy" id="261658"/>
    <lineage>
        <taxon>Eukaryota</taxon>
        <taxon>Amoebozoa</taxon>
        <taxon>Evosea</taxon>
        <taxon>Eumycetozoa</taxon>
        <taxon>Dictyostelia</taxon>
        <taxon>Acytosteliales</taxon>
        <taxon>Cavenderiaceae</taxon>
        <taxon>Cavenderia</taxon>
    </lineage>
</organism>
<feature type="transmembrane region" description="Helical" evidence="6">
    <location>
        <begin position="175"/>
        <end position="193"/>
    </location>
</feature>
<dbReference type="OMA" id="IGNHRWF"/>
<dbReference type="PANTHER" id="PTHR39535">
    <property type="entry name" value="SPORULATION-DELAYING PROTEIN SDPB"/>
    <property type="match status" value="1"/>
</dbReference>
<name>F4PQ30_CACFS</name>
<keyword evidence="9" id="KW-1185">Reference proteome</keyword>
<feature type="transmembrane region" description="Helical" evidence="6">
    <location>
        <begin position="223"/>
        <end position="241"/>
    </location>
</feature>
<dbReference type="InterPro" id="IPR052964">
    <property type="entry name" value="Sporulation_signal_mat"/>
</dbReference>
<evidence type="ECO:0000259" key="7">
    <source>
        <dbReference type="SMART" id="SM00752"/>
    </source>
</evidence>